<gene>
    <name evidence="2" type="ORF">IWW36_001498</name>
</gene>
<evidence type="ECO:0008006" key="4">
    <source>
        <dbReference type="Google" id="ProtNLM"/>
    </source>
</evidence>
<evidence type="ECO:0000313" key="3">
    <source>
        <dbReference type="Proteomes" id="UP001139887"/>
    </source>
</evidence>
<feature type="compositionally biased region" description="Basic and acidic residues" evidence="1">
    <location>
        <begin position="20"/>
        <end position="34"/>
    </location>
</feature>
<reference evidence="2" key="1">
    <citation type="submission" date="2022-07" db="EMBL/GenBank/DDBJ databases">
        <title>Phylogenomic reconstructions and comparative analyses of Kickxellomycotina fungi.</title>
        <authorList>
            <person name="Reynolds N.K."/>
            <person name="Stajich J.E."/>
            <person name="Barry K."/>
            <person name="Grigoriev I.V."/>
            <person name="Crous P."/>
            <person name="Smith M.E."/>
        </authorList>
    </citation>
    <scope>NUCLEOTIDE SEQUENCE</scope>
    <source>
        <strain evidence="2">NRRL 1566</strain>
    </source>
</reference>
<accession>A0A9W8IBI4</accession>
<organism evidence="2 3">
    <name type="scientific">Coemansia brasiliensis</name>
    <dbReference type="NCBI Taxonomy" id="2650707"/>
    <lineage>
        <taxon>Eukaryota</taxon>
        <taxon>Fungi</taxon>
        <taxon>Fungi incertae sedis</taxon>
        <taxon>Zoopagomycota</taxon>
        <taxon>Kickxellomycotina</taxon>
        <taxon>Kickxellomycetes</taxon>
        <taxon>Kickxellales</taxon>
        <taxon>Kickxellaceae</taxon>
        <taxon>Coemansia</taxon>
    </lineage>
</organism>
<feature type="region of interest" description="Disordered" evidence="1">
    <location>
        <begin position="1"/>
        <end position="109"/>
    </location>
</feature>
<protein>
    <recommendedName>
        <fullName evidence="4">CsbD family protein</fullName>
    </recommendedName>
</protein>
<feature type="compositionally biased region" description="Basic and acidic residues" evidence="1">
    <location>
        <begin position="42"/>
        <end position="57"/>
    </location>
</feature>
<name>A0A9W8IBI4_9FUNG</name>
<evidence type="ECO:0000256" key="1">
    <source>
        <dbReference type="SAM" id="MobiDB-lite"/>
    </source>
</evidence>
<dbReference type="Proteomes" id="UP001139887">
    <property type="component" value="Unassembled WGS sequence"/>
</dbReference>
<comment type="caution">
    <text evidence="2">The sequence shown here is derived from an EMBL/GenBank/DDBJ whole genome shotgun (WGS) entry which is preliminary data.</text>
</comment>
<dbReference type="EMBL" id="JANBUW010000020">
    <property type="protein sequence ID" value="KAJ2850974.1"/>
    <property type="molecule type" value="Genomic_DNA"/>
</dbReference>
<proteinExistence type="predicted"/>
<dbReference type="OrthoDB" id="5560199at2759"/>
<sequence>MSGFVNKAMGNMEAGVGKIIGDEEMRKRGEDRAHQGHGQQLRQEDEAKRQANIDDAKNSSMAQKTKGAAEQAGGTLKQGAGRAMGNPGMEQAGRQTRDQGIGRVDKNTD</sequence>
<dbReference type="AlphaFoldDB" id="A0A9W8IBI4"/>
<keyword evidence="3" id="KW-1185">Reference proteome</keyword>
<evidence type="ECO:0000313" key="2">
    <source>
        <dbReference type="EMBL" id="KAJ2850974.1"/>
    </source>
</evidence>